<evidence type="ECO:0000313" key="1">
    <source>
        <dbReference type="EMBL" id="GFA53248.1"/>
    </source>
</evidence>
<accession>A0A699JTW3</accession>
<organism evidence="1">
    <name type="scientific">Tanacetum cinerariifolium</name>
    <name type="common">Dalmatian daisy</name>
    <name type="synonym">Chrysanthemum cinerariifolium</name>
    <dbReference type="NCBI Taxonomy" id="118510"/>
    <lineage>
        <taxon>Eukaryota</taxon>
        <taxon>Viridiplantae</taxon>
        <taxon>Streptophyta</taxon>
        <taxon>Embryophyta</taxon>
        <taxon>Tracheophyta</taxon>
        <taxon>Spermatophyta</taxon>
        <taxon>Magnoliopsida</taxon>
        <taxon>eudicotyledons</taxon>
        <taxon>Gunneridae</taxon>
        <taxon>Pentapetalae</taxon>
        <taxon>asterids</taxon>
        <taxon>campanulids</taxon>
        <taxon>Asterales</taxon>
        <taxon>Asteraceae</taxon>
        <taxon>Asteroideae</taxon>
        <taxon>Anthemideae</taxon>
        <taxon>Anthemidinae</taxon>
        <taxon>Tanacetum</taxon>
    </lineage>
</organism>
<sequence length="96" mass="11382">MRNFPDTLLEEALRNKAILEGLFNKDVESNNDGWKSWDDFEITNGNGNDWEYANEHEDDERYELCGNETYELPVCTVRRFEMIKYSFGQDKEYVAV</sequence>
<protein>
    <submittedName>
        <fullName evidence="1">Uncharacterized protein</fullName>
    </submittedName>
</protein>
<gene>
    <name evidence="1" type="ORF">Tci_625220</name>
</gene>
<comment type="caution">
    <text evidence="1">The sequence shown here is derived from an EMBL/GenBank/DDBJ whole genome shotgun (WGS) entry which is preliminary data.</text>
</comment>
<feature type="non-terminal residue" evidence="1">
    <location>
        <position position="96"/>
    </location>
</feature>
<reference evidence="1" key="1">
    <citation type="journal article" date="2019" name="Sci. Rep.">
        <title>Draft genome of Tanacetum cinerariifolium, the natural source of mosquito coil.</title>
        <authorList>
            <person name="Yamashiro T."/>
            <person name="Shiraishi A."/>
            <person name="Satake H."/>
            <person name="Nakayama K."/>
        </authorList>
    </citation>
    <scope>NUCLEOTIDE SEQUENCE</scope>
</reference>
<dbReference type="AlphaFoldDB" id="A0A699JTW3"/>
<name>A0A699JTW3_TANCI</name>
<proteinExistence type="predicted"/>
<dbReference type="EMBL" id="BKCJ010440611">
    <property type="protein sequence ID" value="GFA53248.1"/>
    <property type="molecule type" value="Genomic_DNA"/>
</dbReference>